<dbReference type="GO" id="GO:0009279">
    <property type="term" value="C:cell outer membrane"/>
    <property type="evidence" value="ECO:0007669"/>
    <property type="project" value="UniProtKB-SubCell"/>
</dbReference>
<evidence type="ECO:0000256" key="7">
    <source>
        <dbReference type="ARBA" id="ARBA00023136"/>
    </source>
</evidence>
<accession>F5YLC3</accession>
<evidence type="ECO:0000313" key="15">
    <source>
        <dbReference type="EMBL" id="AEF84757.1"/>
    </source>
</evidence>
<feature type="signal peptide" evidence="12">
    <location>
        <begin position="1"/>
        <end position="20"/>
    </location>
</feature>
<keyword evidence="4 10" id="KW-0812">Transmembrane</keyword>
<evidence type="ECO:0000256" key="1">
    <source>
        <dbReference type="ARBA" id="ARBA00004571"/>
    </source>
</evidence>
<keyword evidence="3 10" id="KW-1134">Transmembrane beta strand</keyword>
<dbReference type="Proteomes" id="UP000009223">
    <property type="component" value="Chromosome"/>
</dbReference>
<dbReference type="InterPro" id="IPR036942">
    <property type="entry name" value="Beta-barrel_TonB_sf"/>
</dbReference>
<gene>
    <name evidence="15" type="ordered locus">TREPR_0518</name>
</gene>
<keyword evidence="2 10" id="KW-0813">Transport</keyword>
<reference evidence="16" key="1">
    <citation type="submission" date="2009-12" db="EMBL/GenBank/DDBJ databases">
        <title>Complete sequence of Treponema primitia strain ZAS-2.</title>
        <authorList>
            <person name="Tetu S.G."/>
            <person name="Matson E."/>
            <person name="Ren Q."/>
            <person name="Seshadri R."/>
            <person name="Elbourne L."/>
            <person name="Hassan K.A."/>
            <person name="Durkin A."/>
            <person name="Radune D."/>
            <person name="Mohamoud Y."/>
            <person name="Shay R."/>
            <person name="Jin S."/>
            <person name="Zhang X."/>
            <person name="Lucey K."/>
            <person name="Ballor N.R."/>
            <person name="Ottesen E."/>
            <person name="Rosenthal R."/>
            <person name="Allen A."/>
            <person name="Leadbetter J.R."/>
            <person name="Paulsen I.T."/>
        </authorList>
    </citation>
    <scope>NUCLEOTIDE SEQUENCE [LARGE SCALE GENOMIC DNA]</scope>
    <source>
        <strain evidence="16">ATCC BAA-887 / DSM 12427 / ZAS-2</strain>
    </source>
</reference>
<organism evidence="15 16">
    <name type="scientific">Treponema primitia (strain ATCC BAA-887 / DSM 12427 / ZAS-2)</name>
    <dbReference type="NCBI Taxonomy" id="545694"/>
    <lineage>
        <taxon>Bacteria</taxon>
        <taxon>Pseudomonadati</taxon>
        <taxon>Spirochaetota</taxon>
        <taxon>Spirochaetia</taxon>
        <taxon>Spirochaetales</taxon>
        <taxon>Treponemataceae</taxon>
        <taxon>Treponema</taxon>
    </lineage>
</organism>
<sequence length="655" mass="73869">MRFSFQIAAVLCIGFGASLAAEENIQPIHQLEDITVTGTGAEKRLKDSPVATEVITAEEIGNSGAATVGDVLDDYGLMYWSGAMGDYVMLQGMDQGRILYLVNGRRIAGRTSQRLRGATIPAGDVERIEIVRGPQSALYGSESIGGVINIITKKPQETFSLSTSLQNRFLFAYDDPKTSAKPDPFDDFDPLREQDATVTTGFSIGPLRNLLTLEGSRRAFYYGEDEDVSILPEYYQGGGSLDTAIPLGDTSELRFGASFMQMQTGDWSRNSRTKNLSLAQNEYLRTGGYVEMDFMPLENTNLTVKLYDTFYQRDNDAYEKRTDTWTTGKKHENENLAVLDAQAVYEGLPNFLFTGGLEVAYNTMEHFEFTDTAAIDKEAIFFQAEWFREDKYSLLGGVRVERNSQFGFMAAPKLSGMYYFFDGFRVLGGAGMGYRAPAFNELYRDYTNTGSDPYHIIPTLDLDPEYSASFNIGAEYSNQWGFLQLNGYYTELFNEIDTNNNTGLVDPDGVRIDKRENIARSLRTGVDTEGRLNFLQYFFVSAGYSWIYAYDRTRDTEKHDQPAHTIKAKAGFNYKSRERKMTMLNTYFQGRFFSLRGDGRYDADEDPRFILDFYFNIGLGKHFIVHTSVDNLLGDIYYYGPKIGQTVTMGLTYTL</sequence>
<feature type="domain" description="TonB-dependent receptor plug" evidence="14">
    <location>
        <begin position="45"/>
        <end position="147"/>
    </location>
</feature>
<evidence type="ECO:0000256" key="8">
    <source>
        <dbReference type="ARBA" id="ARBA00023170"/>
    </source>
</evidence>
<dbReference type="KEGG" id="tpi:TREPR_0518"/>
<keyword evidence="5 12" id="KW-0732">Signal</keyword>
<dbReference type="InterPro" id="IPR012910">
    <property type="entry name" value="Plug_dom"/>
</dbReference>
<name>F5YLC3_TREPZ</name>
<dbReference type="Pfam" id="PF07715">
    <property type="entry name" value="Plug"/>
    <property type="match status" value="1"/>
</dbReference>
<dbReference type="STRING" id="545694.TREPR_0518"/>
<dbReference type="PROSITE" id="PS52016">
    <property type="entry name" value="TONB_DEPENDENT_REC_3"/>
    <property type="match status" value="1"/>
</dbReference>
<dbReference type="HOGENOM" id="CLU_008287_18_5_12"/>
<evidence type="ECO:0000256" key="4">
    <source>
        <dbReference type="ARBA" id="ARBA00022692"/>
    </source>
</evidence>
<evidence type="ECO:0000256" key="3">
    <source>
        <dbReference type="ARBA" id="ARBA00022452"/>
    </source>
</evidence>
<evidence type="ECO:0000256" key="10">
    <source>
        <dbReference type="PROSITE-ProRule" id="PRU01360"/>
    </source>
</evidence>
<evidence type="ECO:0000256" key="9">
    <source>
        <dbReference type="ARBA" id="ARBA00023237"/>
    </source>
</evidence>
<evidence type="ECO:0000259" key="14">
    <source>
        <dbReference type="Pfam" id="PF07715"/>
    </source>
</evidence>
<dbReference type="PANTHER" id="PTHR30069">
    <property type="entry name" value="TONB-DEPENDENT OUTER MEMBRANE RECEPTOR"/>
    <property type="match status" value="1"/>
</dbReference>
<feature type="domain" description="TonB-dependent receptor-like beta-barrel" evidence="13">
    <location>
        <begin position="240"/>
        <end position="632"/>
    </location>
</feature>
<dbReference type="GO" id="GO:0015344">
    <property type="term" value="F:siderophore uptake transmembrane transporter activity"/>
    <property type="evidence" value="ECO:0007669"/>
    <property type="project" value="TreeGrafter"/>
</dbReference>
<dbReference type="InterPro" id="IPR039426">
    <property type="entry name" value="TonB-dep_rcpt-like"/>
</dbReference>
<keyword evidence="7 10" id="KW-0472">Membrane</keyword>
<dbReference type="InterPro" id="IPR000531">
    <property type="entry name" value="Beta-barrel_TonB"/>
</dbReference>
<dbReference type="Pfam" id="PF00593">
    <property type="entry name" value="TonB_dep_Rec_b-barrel"/>
    <property type="match status" value="1"/>
</dbReference>
<evidence type="ECO:0000259" key="13">
    <source>
        <dbReference type="Pfam" id="PF00593"/>
    </source>
</evidence>
<dbReference type="AlphaFoldDB" id="F5YLC3"/>
<evidence type="ECO:0000256" key="2">
    <source>
        <dbReference type="ARBA" id="ARBA00022448"/>
    </source>
</evidence>
<keyword evidence="6 11" id="KW-0798">TonB box</keyword>
<dbReference type="RefSeq" id="WP_015709501.1">
    <property type="nucleotide sequence ID" value="NC_015578.1"/>
</dbReference>
<evidence type="ECO:0000256" key="11">
    <source>
        <dbReference type="RuleBase" id="RU003357"/>
    </source>
</evidence>
<dbReference type="OrthoDB" id="101167at2"/>
<dbReference type="PANTHER" id="PTHR30069:SF29">
    <property type="entry name" value="HEMOGLOBIN AND HEMOGLOBIN-HAPTOGLOBIN-BINDING PROTEIN 1-RELATED"/>
    <property type="match status" value="1"/>
</dbReference>
<evidence type="ECO:0000256" key="6">
    <source>
        <dbReference type="ARBA" id="ARBA00023077"/>
    </source>
</evidence>
<evidence type="ECO:0000256" key="12">
    <source>
        <dbReference type="SAM" id="SignalP"/>
    </source>
</evidence>
<protein>
    <submittedName>
        <fullName evidence="15">Putative outer membrane protein</fullName>
    </submittedName>
</protein>
<feature type="chain" id="PRO_5003336101" evidence="12">
    <location>
        <begin position="21"/>
        <end position="655"/>
    </location>
</feature>
<dbReference type="Gene3D" id="2.40.170.20">
    <property type="entry name" value="TonB-dependent receptor, beta-barrel domain"/>
    <property type="match status" value="1"/>
</dbReference>
<dbReference type="Gene3D" id="2.170.130.10">
    <property type="entry name" value="TonB-dependent receptor, plug domain"/>
    <property type="match status" value="1"/>
</dbReference>
<comment type="subcellular location">
    <subcellularLocation>
        <location evidence="1 10">Cell outer membrane</location>
        <topology evidence="1 10">Multi-pass membrane protein</topology>
    </subcellularLocation>
</comment>
<dbReference type="GO" id="GO:0044718">
    <property type="term" value="P:siderophore transmembrane transport"/>
    <property type="evidence" value="ECO:0007669"/>
    <property type="project" value="TreeGrafter"/>
</dbReference>
<dbReference type="SUPFAM" id="SSF56935">
    <property type="entry name" value="Porins"/>
    <property type="match status" value="1"/>
</dbReference>
<proteinExistence type="inferred from homology"/>
<comment type="similarity">
    <text evidence="10 11">Belongs to the TonB-dependent receptor family.</text>
</comment>
<evidence type="ECO:0000256" key="5">
    <source>
        <dbReference type="ARBA" id="ARBA00022729"/>
    </source>
</evidence>
<dbReference type="InterPro" id="IPR037066">
    <property type="entry name" value="Plug_dom_sf"/>
</dbReference>
<dbReference type="EMBL" id="CP001843">
    <property type="protein sequence ID" value="AEF84757.1"/>
    <property type="molecule type" value="Genomic_DNA"/>
</dbReference>
<keyword evidence="8" id="KW-0675">Receptor</keyword>
<keyword evidence="9 10" id="KW-0998">Cell outer membrane</keyword>
<keyword evidence="16" id="KW-1185">Reference proteome</keyword>
<dbReference type="eggNOG" id="COG4771">
    <property type="taxonomic scope" value="Bacteria"/>
</dbReference>
<evidence type="ECO:0000313" key="16">
    <source>
        <dbReference type="Proteomes" id="UP000009223"/>
    </source>
</evidence>
<reference evidence="15 16" key="2">
    <citation type="journal article" date="2011" name="ISME J.">
        <title>RNA-seq reveals cooperative metabolic interactions between two termite-gut spirochete species in co-culture.</title>
        <authorList>
            <person name="Rosenthal A.Z."/>
            <person name="Matson E.G."/>
            <person name="Eldar A."/>
            <person name="Leadbetter J.R."/>
        </authorList>
    </citation>
    <scope>NUCLEOTIDE SEQUENCE [LARGE SCALE GENOMIC DNA]</scope>
    <source>
        <strain evidence="16">ATCC BAA-887 / DSM 12427 / ZAS-2</strain>
    </source>
</reference>